<accession>A0A1G7L9I4</accession>
<organism evidence="1 2">
    <name type="scientific">Halorubrum xinjiangense</name>
    <dbReference type="NCBI Taxonomy" id="261291"/>
    <lineage>
        <taxon>Archaea</taxon>
        <taxon>Methanobacteriati</taxon>
        <taxon>Methanobacteriota</taxon>
        <taxon>Stenosarchaea group</taxon>
        <taxon>Halobacteria</taxon>
        <taxon>Halobacteriales</taxon>
        <taxon>Haloferacaceae</taxon>
        <taxon>Halorubrum</taxon>
    </lineage>
</organism>
<proteinExistence type="predicted"/>
<reference evidence="1 2" key="1">
    <citation type="submission" date="2016-10" db="EMBL/GenBank/DDBJ databases">
        <authorList>
            <person name="Varghese N."/>
            <person name="Submissions S."/>
        </authorList>
    </citation>
    <scope>NUCLEOTIDE SEQUENCE [LARGE SCALE GENOMIC DNA]</scope>
    <source>
        <strain evidence="1 2">CGMCC 1.3527</strain>
    </source>
</reference>
<keyword evidence="2" id="KW-1185">Reference proteome</keyword>
<evidence type="ECO:0000313" key="1">
    <source>
        <dbReference type="EMBL" id="SDF45700.1"/>
    </source>
</evidence>
<protein>
    <submittedName>
        <fullName evidence="1">Uncharacterized protein</fullName>
    </submittedName>
</protein>
<name>A0A1G7L9I4_9EURY</name>
<dbReference type="RefSeq" id="WP_188128016.1">
    <property type="nucleotide sequence ID" value="NZ_FNBO01000004.1"/>
</dbReference>
<dbReference type="OrthoDB" id="329914at2157"/>
<sequence length="55" mass="5592">MSDDDPPAVEPVRDDVTVELVRDAVGVARGEVPAERFSAKYGTGGESGAASDGGE</sequence>
<dbReference type="Proteomes" id="UP000324020">
    <property type="component" value="Unassembled WGS sequence"/>
</dbReference>
<evidence type="ECO:0000313" key="2">
    <source>
        <dbReference type="Proteomes" id="UP000324020"/>
    </source>
</evidence>
<dbReference type="AlphaFoldDB" id="A0A1G7L9I4"/>
<gene>
    <name evidence="1" type="ORF">SAMN04488067_104254</name>
</gene>
<dbReference type="EMBL" id="FNBO01000004">
    <property type="protein sequence ID" value="SDF45700.1"/>
    <property type="molecule type" value="Genomic_DNA"/>
</dbReference>